<gene>
    <name evidence="6" type="ORF">NTJ_07376</name>
</gene>
<dbReference type="Gene3D" id="1.10.340.70">
    <property type="match status" value="1"/>
</dbReference>
<proteinExistence type="predicted"/>
<reference evidence="6 7" key="1">
    <citation type="submission" date="2023-09" db="EMBL/GenBank/DDBJ databases">
        <title>Nesidiocoris tenuis whole genome shotgun sequence.</title>
        <authorList>
            <person name="Shibata T."/>
            <person name="Shimoda M."/>
            <person name="Kobayashi T."/>
            <person name="Uehara T."/>
        </authorList>
    </citation>
    <scope>NUCLEOTIDE SEQUENCE [LARGE SCALE GENOMIC DNA]</scope>
    <source>
        <strain evidence="6 7">Japan</strain>
    </source>
</reference>
<feature type="region of interest" description="Disordered" evidence="3">
    <location>
        <begin position="878"/>
        <end position="898"/>
    </location>
</feature>
<dbReference type="GO" id="GO:0003964">
    <property type="term" value="F:RNA-directed DNA polymerase activity"/>
    <property type="evidence" value="ECO:0007669"/>
    <property type="project" value="UniProtKB-KW"/>
</dbReference>
<feature type="domain" description="Integrase catalytic" evidence="5">
    <location>
        <begin position="596"/>
        <end position="766"/>
    </location>
</feature>
<accession>A0ABN7AQS1</accession>
<dbReference type="InterPro" id="IPR050951">
    <property type="entry name" value="Retrovirus_Pol_polyprotein"/>
</dbReference>
<dbReference type="SUPFAM" id="SSF56672">
    <property type="entry name" value="DNA/RNA polymerases"/>
    <property type="match status" value="1"/>
</dbReference>
<evidence type="ECO:0000313" key="6">
    <source>
        <dbReference type="EMBL" id="BES94566.1"/>
    </source>
</evidence>
<dbReference type="EC" id="2.7.7.49" evidence="1"/>
<dbReference type="InterPro" id="IPR012337">
    <property type="entry name" value="RNaseH-like_sf"/>
</dbReference>
<keyword evidence="6" id="KW-0695">RNA-directed DNA polymerase</keyword>
<dbReference type="SUPFAM" id="SSF53098">
    <property type="entry name" value="Ribonuclease H-like"/>
    <property type="match status" value="1"/>
</dbReference>
<evidence type="ECO:0000313" key="7">
    <source>
        <dbReference type="Proteomes" id="UP001307889"/>
    </source>
</evidence>
<name>A0ABN7AQS1_9HEMI</name>
<dbReference type="PROSITE" id="PS50994">
    <property type="entry name" value="INTEGRASE"/>
    <property type="match status" value="1"/>
</dbReference>
<evidence type="ECO:0000259" key="4">
    <source>
        <dbReference type="PROSITE" id="PS50878"/>
    </source>
</evidence>
<evidence type="ECO:0000256" key="2">
    <source>
        <dbReference type="ARBA" id="ARBA00023268"/>
    </source>
</evidence>
<dbReference type="Proteomes" id="UP001307889">
    <property type="component" value="Chromosome 5"/>
</dbReference>
<dbReference type="PANTHER" id="PTHR37984">
    <property type="entry name" value="PROTEIN CBG26694"/>
    <property type="match status" value="1"/>
</dbReference>
<feature type="domain" description="Reverse transcriptase" evidence="4">
    <location>
        <begin position="77"/>
        <end position="254"/>
    </location>
</feature>
<organism evidence="6 7">
    <name type="scientific">Nesidiocoris tenuis</name>
    <dbReference type="NCBI Taxonomy" id="355587"/>
    <lineage>
        <taxon>Eukaryota</taxon>
        <taxon>Metazoa</taxon>
        <taxon>Ecdysozoa</taxon>
        <taxon>Arthropoda</taxon>
        <taxon>Hexapoda</taxon>
        <taxon>Insecta</taxon>
        <taxon>Pterygota</taxon>
        <taxon>Neoptera</taxon>
        <taxon>Paraneoptera</taxon>
        <taxon>Hemiptera</taxon>
        <taxon>Heteroptera</taxon>
        <taxon>Panheteroptera</taxon>
        <taxon>Cimicomorpha</taxon>
        <taxon>Miridae</taxon>
        <taxon>Dicyphina</taxon>
        <taxon>Nesidiocoris</taxon>
    </lineage>
</organism>
<dbReference type="Gene3D" id="3.30.420.10">
    <property type="entry name" value="Ribonuclease H-like superfamily/Ribonuclease H"/>
    <property type="match status" value="1"/>
</dbReference>
<protein>
    <recommendedName>
        <fullName evidence="1">RNA-directed DNA polymerase</fullName>
        <ecNumber evidence="1">2.7.7.49</ecNumber>
    </recommendedName>
</protein>
<dbReference type="Pfam" id="PF17919">
    <property type="entry name" value="RT_RNaseH_2"/>
    <property type="match status" value="1"/>
</dbReference>
<dbReference type="InterPro" id="IPR043128">
    <property type="entry name" value="Rev_trsase/Diguanyl_cyclase"/>
</dbReference>
<dbReference type="PANTHER" id="PTHR37984:SF5">
    <property type="entry name" value="PROTEIN NYNRIN-LIKE"/>
    <property type="match status" value="1"/>
</dbReference>
<dbReference type="Gene3D" id="3.10.10.10">
    <property type="entry name" value="HIV Type 1 Reverse Transcriptase, subunit A, domain 1"/>
    <property type="match status" value="1"/>
</dbReference>
<dbReference type="Pfam" id="PF00665">
    <property type="entry name" value="rve"/>
    <property type="match status" value="1"/>
</dbReference>
<dbReference type="CDD" id="cd09274">
    <property type="entry name" value="RNase_HI_RT_Ty3"/>
    <property type="match status" value="1"/>
</dbReference>
<dbReference type="EMBL" id="AP028913">
    <property type="protein sequence ID" value="BES94566.1"/>
    <property type="molecule type" value="Genomic_DNA"/>
</dbReference>
<dbReference type="InterPro" id="IPR001584">
    <property type="entry name" value="Integrase_cat-core"/>
</dbReference>
<dbReference type="Pfam" id="PF17921">
    <property type="entry name" value="Integrase_H2C2"/>
    <property type="match status" value="1"/>
</dbReference>
<dbReference type="InterPro" id="IPR036397">
    <property type="entry name" value="RNaseH_sf"/>
</dbReference>
<dbReference type="InterPro" id="IPR041577">
    <property type="entry name" value="RT_RNaseH_2"/>
</dbReference>
<evidence type="ECO:0000259" key="5">
    <source>
        <dbReference type="PROSITE" id="PS50994"/>
    </source>
</evidence>
<keyword evidence="7" id="KW-1185">Reference proteome</keyword>
<keyword evidence="6" id="KW-0808">Transferase</keyword>
<keyword evidence="6" id="KW-0548">Nucleotidyltransferase</keyword>
<dbReference type="Pfam" id="PF00078">
    <property type="entry name" value="RVT_1"/>
    <property type="match status" value="1"/>
</dbReference>
<sequence length="916" mass="105013">MITVSDIHMVSTVSKNHRFAALLNAYPNLTKPSLVPSEVKHGVVHQILTKGPPVFCRPRPLDSHKLAIAKEEFQFMLNHGIVKPSKSQWSSPLHLAPKKDGTLRPCGDFRRLNDITIPDRYPIPRIEDFQHILARKVIFSKIDLFKAYFQIPIAEEDKPKTAITTPFGMFEFNVMPFGLRNAPSTFQRFMNEVLCELDFVFPYLDDILIASESEEDHTKHLKAVFDRLDKYGLRINVGKSEFGVHEIQFLGYLVTRDGSKPLPDKVKAILDYKLPETIAGLRRFLGMLNFYRKYIPNASKSQALLHDFIKDSRKKDNRPVPWTPETRTQFETCKKELANATMLTYPVLNLPLALVVDASSHAIGGALQQLEGKDWKPLAFFSKKLKPSEVNYSTYDRELFGIYESIRHFKHWLEGRQFAIYTDHRPLLFAFKQKNEKASPVQLRRLQYISEFSTDIRHISGKSNVVADALSRIESISVIDMDQLADEQKNDPELRKLLQDSQSSLRFKQNKLPSGKDLWCDISTNVIRPFIPKKFRQAFFNQVHGLHHPGVKSTVKQMNSRFVWPSINKDVNQWAKSCLSCQKAKVSRHTTTPIMNFPTPDARFSALHIDLVGPLPPSDDFRYFLSIIDRFTNWMEAIPLTNIMAETVAQATYENWIVRYGVPSSITTDQGRQFEATLFQHLSEICGIKLQRTTAYHPQSNGKVERLHRTLKAALRANGSMKWSRILPTILLGLRAAVNPETGFSIAQMVYGTTIKLPGEFFGQPAPRPRDVENFVTDLQEKMRQLKPVPVQHKQKQTVFVHKDLDTCSHAFVRIDRLKKSLEPPYNGPFKILERHEKYFTLLIENMETNVSKDRLKPAYLFVEPDDVPIHLLSTPDACSSPSIPQDEPAPPNAQRTRSGRIVKFPSRFVSQIRTF</sequence>
<dbReference type="CDD" id="cd01647">
    <property type="entry name" value="RT_LTR"/>
    <property type="match status" value="1"/>
</dbReference>
<evidence type="ECO:0000256" key="1">
    <source>
        <dbReference type="ARBA" id="ARBA00012493"/>
    </source>
</evidence>
<evidence type="ECO:0000256" key="3">
    <source>
        <dbReference type="SAM" id="MobiDB-lite"/>
    </source>
</evidence>
<dbReference type="InterPro" id="IPR041588">
    <property type="entry name" value="Integrase_H2C2"/>
</dbReference>
<dbReference type="InterPro" id="IPR043502">
    <property type="entry name" value="DNA/RNA_pol_sf"/>
</dbReference>
<dbReference type="InterPro" id="IPR000477">
    <property type="entry name" value="RT_dom"/>
</dbReference>
<dbReference type="Gene3D" id="3.30.70.270">
    <property type="match status" value="2"/>
</dbReference>
<keyword evidence="2" id="KW-0511">Multifunctional enzyme</keyword>
<dbReference type="PROSITE" id="PS50878">
    <property type="entry name" value="RT_POL"/>
    <property type="match status" value="1"/>
</dbReference>